<reference evidence="15" key="1">
    <citation type="submission" date="2020-11" db="EMBL/GenBank/DDBJ databases">
        <title>Halonatronomonas betainensis gen. nov., sp. nov. a novel haloalkaliphilic representative of the family Halanaerobiacae capable of betaine degradation.</title>
        <authorList>
            <person name="Boltyanskaya Y."/>
            <person name="Kevbrin V."/>
            <person name="Detkova E."/>
            <person name="Grouzdev D.S."/>
            <person name="Koziaeva V."/>
            <person name="Zhilina T."/>
        </authorList>
    </citation>
    <scope>NUCLEOTIDE SEQUENCE</scope>
    <source>
        <strain evidence="15">Z-7014</strain>
    </source>
</reference>
<dbReference type="Pfam" id="PF07521">
    <property type="entry name" value="RMMBL"/>
    <property type="match status" value="1"/>
</dbReference>
<feature type="binding site" evidence="13">
    <location>
        <position position="49"/>
    </location>
    <ligand>
        <name>Ca(2+)</name>
        <dbReference type="ChEBI" id="CHEBI:29108"/>
    </ligand>
</feature>
<comment type="subcellular location">
    <subcellularLocation>
        <location evidence="1 10">Cytoplasm</location>
    </subcellularLocation>
</comment>
<dbReference type="InterPro" id="IPR042173">
    <property type="entry name" value="RNase_J_2"/>
</dbReference>
<comment type="cofactor">
    <cofactor evidence="13">
        <name>Ca(2+)</name>
        <dbReference type="ChEBI" id="CHEBI:29108"/>
    </cofactor>
    <text evidence="13">Binds 1 Ca(2+) cation per subunit. Seen in 1 crystal structure, it is not clear if it is physiologically important.</text>
</comment>
<feature type="domain" description="Metallo-beta-lactamase" evidence="14">
    <location>
        <begin position="21"/>
        <end position="218"/>
    </location>
</feature>
<dbReference type="PANTHER" id="PTHR43694">
    <property type="entry name" value="RIBONUCLEASE J"/>
    <property type="match status" value="1"/>
</dbReference>
<feature type="binding site" evidence="13">
    <location>
        <position position="164"/>
    </location>
    <ligand>
        <name>Zn(2+)</name>
        <dbReference type="ChEBI" id="CHEBI:29105"/>
        <label>2</label>
        <note>catalytic</note>
    </ligand>
</feature>
<dbReference type="CDD" id="cd07714">
    <property type="entry name" value="RNaseJ_MBL-fold"/>
    <property type="match status" value="1"/>
</dbReference>
<dbReference type="EC" id="3.1.-.-" evidence="10"/>
<keyword evidence="10" id="KW-0698">rRNA processing</keyword>
<gene>
    <name evidence="10" type="primary">rnj</name>
    <name evidence="15" type="ORF">I0Q91_05970</name>
</gene>
<accession>A0A931F7F5</accession>
<dbReference type="SUPFAM" id="SSF56281">
    <property type="entry name" value="Metallo-hydrolase/oxidoreductase"/>
    <property type="match status" value="1"/>
</dbReference>
<feature type="binding site" evidence="13">
    <location>
        <position position="142"/>
    </location>
    <ligand>
        <name>Zn(2+)</name>
        <dbReference type="ChEBI" id="CHEBI:29105"/>
        <label>1</label>
        <note>catalytic</note>
    </ligand>
</feature>
<feature type="binding site" evidence="13">
    <location>
        <position position="76"/>
    </location>
    <ligand>
        <name>Zn(2+)</name>
        <dbReference type="ChEBI" id="CHEBI:29105"/>
        <label>1</label>
        <note>catalytic</note>
    </ligand>
</feature>
<evidence type="ECO:0000256" key="7">
    <source>
        <dbReference type="ARBA" id="ARBA00022833"/>
    </source>
</evidence>
<dbReference type="Gene3D" id="3.40.50.10710">
    <property type="entry name" value="Metallo-hydrolase/oxidoreductase"/>
    <property type="match status" value="1"/>
</dbReference>
<dbReference type="InterPro" id="IPR004613">
    <property type="entry name" value="RNase_J"/>
</dbReference>
<evidence type="ECO:0000256" key="2">
    <source>
        <dbReference type="ARBA" id="ARBA00022490"/>
    </source>
</evidence>
<keyword evidence="7 13" id="KW-0862">Zinc</keyword>
<keyword evidence="5 10" id="KW-0255">Endonuclease</keyword>
<protein>
    <recommendedName>
        <fullName evidence="10">Ribonuclease J</fullName>
        <shortName evidence="10">RNase J</shortName>
        <ecNumber evidence="10">3.1.-.-</ecNumber>
    </recommendedName>
</protein>
<dbReference type="InterPro" id="IPR001587">
    <property type="entry name" value="RNase_J_CS"/>
</dbReference>
<evidence type="ECO:0000256" key="10">
    <source>
        <dbReference type="HAMAP-Rule" id="MF_01491"/>
    </source>
</evidence>
<feature type="binding site" evidence="13">
    <location>
        <position position="51"/>
    </location>
    <ligand>
        <name>Ca(2+)</name>
        <dbReference type="ChEBI" id="CHEBI:29108"/>
    </ligand>
</feature>
<dbReference type="GO" id="GO:0008270">
    <property type="term" value="F:zinc ion binding"/>
    <property type="evidence" value="ECO:0007669"/>
    <property type="project" value="InterPro"/>
</dbReference>
<dbReference type="GO" id="GO:0006364">
    <property type="term" value="P:rRNA processing"/>
    <property type="evidence" value="ECO:0007669"/>
    <property type="project" value="UniProtKB-UniRule"/>
</dbReference>
<dbReference type="Gene3D" id="3.10.20.580">
    <property type="match status" value="1"/>
</dbReference>
<feature type="binding site" evidence="13">
    <location>
        <position position="446"/>
    </location>
    <ligand>
        <name>Ca(2+)</name>
        <dbReference type="ChEBI" id="CHEBI:29108"/>
    </ligand>
</feature>
<organism evidence="15 16">
    <name type="scientific">Halonatronomonas betaini</name>
    <dbReference type="NCBI Taxonomy" id="2778430"/>
    <lineage>
        <taxon>Bacteria</taxon>
        <taxon>Bacillati</taxon>
        <taxon>Bacillota</taxon>
        <taxon>Clostridia</taxon>
        <taxon>Halanaerobiales</taxon>
        <taxon>Halarsenatibacteraceae</taxon>
        <taxon>Halonatronomonas</taxon>
    </lineage>
</organism>
<dbReference type="NCBIfam" id="TIGR00649">
    <property type="entry name" value="MG423"/>
    <property type="match status" value="1"/>
</dbReference>
<evidence type="ECO:0000256" key="1">
    <source>
        <dbReference type="ARBA" id="ARBA00004496"/>
    </source>
</evidence>
<evidence type="ECO:0000256" key="4">
    <source>
        <dbReference type="ARBA" id="ARBA00022723"/>
    </source>
</evidence>
<comment type="caution">
    <text evidence="15">The sequence shown here is derived from an EMBL/GenBank/DDBJ whole genome shotgun (WGS) entry which is preliminary data.</text>
</comment>
<evidence type="ECO:0000313" key="16">
    <source>
        <dbReference type="Proteomes" id="UP000621436"/>
    </source>
</evidence>
<proteinExistence type="inferred from homology"/>
<evidence type="ECO:0000256" key="6">
    <source>
        <dbReference type="ARBA" id="ARBA00022801"/>
    </source>
</evidence>
<feature type="binding site" evidence="13">
    <location>
        <position position="78"/>
    </location>
    <ligand>
        <name>Zn(2+)</name>
        <dbReference type="ChEBI" id="CHEBI:29105"/>
        <label>2</label>
        <note>catalytic</note>
    </ligand>
</feature>
<evidence type="ECO:0000259" key="14">
    <source>
        <dbReference type="SMART" id="SM00849"/>
    </source>
</evidence>
<feature type="binding site" evidence="13">
    <location>
        <position position="79"/>
    </location>
    <ligand>
        <name>Zn(2+)</name>
        <dbReference type="ChEBI" id="CHEBI:29105"/>
        <label>2</label>
        <note>catalytic</note>
    </ligand>
</feature>
<evidence type="ECO:0000256" key="8">
    <source>
        <dbReference type="ARBA" id="ARBA00022839"/>
    </source>
</evidence>
<dbReference type="Proteomes" id="UP000621436">
    <property type="component" value="Unassembled WGS sequence"/>
</dbReference>
<feature type="binding site" evidence="12">
    <location>
        <begin position="235"/>
        <end position="237"/>
    </location>
    <ligand>
        <name>substrate</name>
    </ligand>
</feature>
<keyword evidence="2 10" id="KW-0963">Cytoplasm</keyword>
<comment type="similarity">
    <text evidence="10">Belongs to the metallo-beta-lactamase superfamily. RNA-metabolizing metallo-beta-lactamase-like family. Bacterial RNase J subfamily.</text>
</comment>
<dbReference type="EMBL" id="JADPIE010000003">
    <property type="protein sequence ID" value="MBF8436616.1"/>
    <property type="molecule type" value="Genomic_DNA"/>
</dbReference>
<keyword evidence="6 10" id="KW-0378">Hydrolase</keyword>
<evidence type="ECO:0000313" key="15">
    <source>
        <dbReference type="EMBL" id="MBF8436616.1"/>
    </source>
</evidence>
<evidence type="ECO:0000256" key="12">
    <source>
        <dbReference type="PIRSR" id="PIRSR004803-2"/>
    </source>
</evidence>
<feature type="binding site" evidence="13">
    <location>
        <position position="393"/>
    </location>
    <ligand>
        <name>Zn(2+)</name>
        <dbReference type="ChEBI" id="CHEBI:29105"/>
        <label>1</label>
        <note>catalytic</note>
    </ligand>
</feature>
<dbReference type="GO" id="GO:0003723">
    <property type="term" value="F:RNA binding"/>
    <property type="evidence" value="ECO:0007669"/>
    <property type="project" value="UniProtKB-UniRule"/>
</dbReference>
<dbReference type="GO" id="GO:0004521">
    <property type="term" value="F:RNA endonuclease activity"/>
    <property type="evidence" value="ECO:0007669"/>
    <property type="project" value="UniProtKB-UniRule"/>
</dbReference>
<evidence type="ECO:0000256" key="5">
    <source>
        <dbReference type="ARBA" id="ARBA00022759"/>
    </source>
</evidence>
<dbReference type="PANTHER" id="PTHR43694:SF1">
    <property type="entry name" value="RIBONUCLEASE J"/>
    <property type="match status" value="1"/>
</dbReference>
<keyword evidence="3 10" id="KW-0540">Nuclease</keyword>
<keyword evidence="8 10" id="KW-0269">Exonuclease</keyword>
<dbReference type="Gene3D" id="3.60.15.10">
    <property type="entry name" value="Ribonuclease Z/Hydroxyacylglutathione hydrolase-like"/>
    <property type="match status" value="1"/>
</dbReference>
<dbReference type="InterPro" id="IPR001279">
    <property type="entry name" value="Metallo-B-lactamas"/>
</dbReference>
<dbReference type="InterPro" id="IPR055132">
    <property type="entry name" value="RNase_J_b_CASP"/>
</dbReference>
<dbReference type="PROSITE" id="PS01292">
    <property type="entry name" value="UPF0036"/>
    <property type="match status" value="1"/>
</dbReference>
<dbReference type="Pfam" id="PF22505">
    <property type="entry name" value="RNase_J_b_CASP"/>
    <property type="match status" value="1"/>
</dbReference>
<dbReference type="InterPro" id="IPR041636">
    <property type="entry name" value="RNase_J_C"/>
</dbReference>
<feature type="binding site" evidence="10 12">
    <location>
        <begin position="367"/>
        <end position="371"/>
    </location>
    <ligand>
        <name>substrate</name>
    </ligand>
</feature>
<dbReference type="PIRSF" id="PIRSF004803">
    <property type="entry name" value="RnjA"/>
    <property type="match status" value="1"/>
</dbReference>
<feature type="active site" description="Proton donor" evidence="11">
    <location>
        <position position="198"/>
    </location>
</feature>
<dbReference type="InterPro" id="IPR030854">
    <property type="entry name" value="RNase_J_bac"/>
</dbReference>
<feature type="binding site" evidence="13">
    <location>
        <position position="74"/>
    </location>
    <ligand>
        <name>Zn(2+)</name>
        <dbReference type="ChEBI" id="CHEBI:29105"/>
        <label>1</label>
        <note>catalytic</note>
    </ligand>
</feature>
<comment type="function">
    <text evidence="10">An RNase that has 5'-3' exonuclease and possibly endonuclease activity. Involved in maturation of rRNA and in some organisms also mRNA maturation and/or decay.</text>
</comment>
<dbReference type="InterPro" id="IPR036866">
    <property type="entry name" value="RibonucZ/Hydroxyglut_hydro"/>
</dbReference>
<comment type="subunit">
    <text evidence="10">Homodimer, may be a subunit of the RNA degradosome.</text>
</comment>
<evidence type="ECO:0000256" key="9">
    <source>
        <dbReference type="ARBA" id="ARBA00022884"/>
    </source>
</evidence>
<keyword evidence="13" id="KW-0106">Calcium</keyword>
<evidence type="ECO:0000256" key="11">
    <source>
        <dbReference type="PIRSR" id="PIRSR004803-1"/>
    </source>
</evidence>
<dbReference type="Pfam" id="PF17770">
    <property type="entry name" value="RNase_J_C"/>
    <property type="match status" value="1"/>
</dbReference>
<dbReference type="SMART" id="SM00849">
    <property type="entry name" value="Lactamase_B"/>
    <property type="match status" value="1"/>
</dbReference>
<keyword evidence="9 10" id="KW-0694">RNA-binding</keyword>
<sequence length="557" mass="61700">MSQKNNEAVRMIPLGGVGQIGKNMMVLEYGDEMLIIDSGVMFPEDDQLGIDLVIPDFDYVKKNKDKIKGIVLTHGHLDHIGALPFLLKEINVPIYGTKLTLGLLEGNLKEHRLMKSSRLKVVNAGSTVQVGQFKVDYIKVNHSLTDTCALAIHTPLGPIVYASDFKFDQTPVDGEVADFHKLAELGHSEPGVLALFSDSTNVERKGYTMSEKVVGETIDDIFYRATNRIIVATFASNIHRIQQILDAAVKYDRKIAITGRSMTNNVEIARRLGYINVPDDMIVDIRDMGHIADDETVIITTGSQGEPMAALTRMARGDHYHINIKNGDTVVISASAIPGNEKFVGQTINQLFERGANVIYEDVSGVHVSGHASQEELKLMLNLTKPKYFVPTHGEARHLHQHAALAEDVGVPKENTYIAELGDVIEFREDKVEKVDKVQAGDILVDGLGIGDVGNIVLRDRKTLSEDGIIIVVVTIDSNGNIQSGPDIITRGFVYIRESEKLIEDATNRVKDALEECEEKGITEWSVLKKTIKNSLNNYIYKQIKRNPMILPIIMQV</sequence>
<dbReference type="RefSeq" id="WP_270453523.1">
    <property type="nucleotide sequence ID" value="NZ_JADPIE010000003.1"/>
</dbReference>
<dbReference type="Pfam" id="PF00753">
    <property type="entry name" value="Lactamase_B"/>
    <property type="match status" value="1"/>
</dbReference>
<dbReference type="InterPro" id="IPR011108">
    <property type="entry name" value="RMMBL"/>
</dbReference>
<evidence type="ECO:0000256" key="13">
    <source>
        <dbReference type="PIRSR" id="PIRSR004803-3"/>
    </source>
</evidence>
<comment type="cofactor">
    <cofactor evidence="13">
        <name>Zn(2+)</name>
        <dbReference type="ChEBI" id="CHEBI:29105"/>
    </cofactor>
    <text evidence="13">Binds 2 Zn(2+) ions per subunit. It is not clear if Zn(2+) or Mg(2+) is physiologically important.</text>
</comment>
<dbReference type="FunFam" id="3.10.20.580:FF:000001">
    <property type="entry name" value="Ribonuclease J"/>
    <property type="match status" value="1"/>
</dbReference>
<feature type="active site" description="Proton acceptor" evidence="11">
    <location>
        <position position="371"/>
    </location>
</feature>
<dbReference type="GO" id="GO:0005737">
    <property type="term" value="C:cytoplasm"/>
    <property type="evidence" value="ECO:0007669"/>
    <property type="project" value="UniProtKB-SubCell"/>
</dbReference>
<dbReference type="AlphaFoldDB" id="A0A931F7F5"/>
<dbReference type="GO" id="GO:0004534">
    <property type="term" value="F:5'-3' RNA exonuclease activity"/>
    <property type="evidence" value="ECO:0007669"/>
    <property type="project" value="UniProtKB-UniRule"/>
</dbReference>
<dbReference type="HAMAP" id="MF_01491">
    <property type="entry name" value="RNase_J_bact"/>
    <property type="match status" value="1"/>
</dbReference>
<keyword evidence="4 13" id="KW-0479">Metal-binding</keyword>
<evidence type="ECO:0000256" key="3">
    <source>
        <dbReference type="ARBA" id="ARBA00022722"/>
    </source>
</evidence>
<name>A0A931F7F5_9FIRM</name>
<keyword evidence="16" id="KW-1185">Reference proteome</keyword>